<feature type="transmembrane region" description="Helical" evidence="5">
    <location>
        <begin position="387"/>
        <end position="419"/>
    </location>
</feature>
<evidence type="ECO:0000313" key="7">
    <source>
        <dbReference type="EMBL" id="TSP12231.1"/>
    </source>
</evidence>
<comment type="subcellular location">
    <subcellularLocation>
        <location evidence="1">Membrane</location>
        <topology evidence="1">Multi-pass membrane protein</topology>
    </subcellularLocation>
</comment>
<feature type="domain" description="STAS" evidence="6">
    <location>
        <begin position="454"/>
        <end position="558"/>
    </location>
</feature>
<dbReference type="CDD" id="cd07042">
    <property type="entry name" value="STAS_SulP_like_sulfate_transporter"/>
    <property type="match status" value="1"/>
</dbReference>
<evidence type="ECO:0000313" key="8">
    <source>
        <dbReference type="Proteomes" id="UP000318943"/>
    </source>
</evidence>
<feature type="transmembrane region" description="Helical" evidence="5">
    <location>
        <begin position="179"/>
        <end position="197"/>
    </location>
</feature>
<accession>A0ABY3EMS7</accession>
<keyword evidence="8" id="KW-1185">Reference proteome</keyword>
<dbReference type="Pfam" id="PF00916">
    <property type="entry name" value="Sulfate_transp"/>
    <property type="match status" value="1"/>
</dbReference>
<feature type="transmembrane region" description="Helical" evidence="5">
    <location>
        <begin position="80"/>
        <end position="97"/>
    </location>
</feature>
<keyword evidence="3 5" id="KW-1133">Transmembrane helix</keyword>
<feature type="transmembrane region" description="Helical" evidence="5">
    <location>
        <begin position="204"/>
        <end position="221"/>
    </location>
</feature>
<dbReference type="InterPro" id="IPR002645">
    <property type="entry name" value="STAS_dom"/>
</dbReference>
<feature type="transmembrane region" description="Helical" evidence="5">
    <location>
        <begin position="258"/>
        <end position="282"/>
    </location>
</feature>
<name>A0ABY3EMS7_9BURK</name>
<dbReference type="EMBL" id="VCIZ01000007">
    <property type="protein sequence ID" value="TSP12231.1"/>
    <property type="molecule type" value="Genomic_DNA"/>
</dbReference>
<evidence type="ECO:0000256" key="5">
    <source>
        <dbReference type="SAM" id="Phobius"/>
    </source>
</evidence>
<feature type="transmembrane region" description="Helical" evidence="5">
    <location>
        <begin position="103"/>
        <end position="121"/>
    </location>
</feature>
<dbReference type="InterPro" id="IPR001902">
    <property type="entry name" value="SLC26A/SulP_fam"/>
</dbReference>
<feature type="transmembrane region" description="Helical" evidence="5">
    <location>
        <begin position="356"/>
        <end position="375"/>
    </location>
</feature>
<feature type="transmembrane region" description="Helical" evidence="5">
    <location>
        <begin position="52"/>
        <end position="68"/>
    </location>
</feature>
<evidence type="ECO:0000256" key="4">
    <source>
        <dbReference type="ARBA" id="ARBA00023136"/>
    </source>
</evidence>
<dbReference type="Gene3D" id="3.30.750.24">
    <property type="entry name" value="STAS domain"/>
    <property type="match status" value="1"/>
</dbReference>
<feature type="transmembrane region" description="Helical" evidence="5">
    <location>
        <begin position="329"/>
        <end position="350"/>
    </location>
</feature>
<keyword evidence="4 5" id="KW-0472">Membrane</keyword>
<evidence type="ECO:0000259" key="6">
    <source>
        <dbReference type="PROSITE" id="PS50801"/>
    </source>
</evidence>
<organism evidence="7 8">
    <name type="scientific">Cupriavidus campinensis</name>
    <dbReference type="NCBI Taxonomy" id="151783"/>
    <lineage>
        <taxon>Bacteria</taxon>
        <taxon>Pseudomonadati</taxon>
        <taxon>Pseudomonadota</taxon>
        <taxon>Betaproteobacteria</taxon>
        <taxon>Burkholderiales</taxon>
        <taxon>Burkholderiaceae</taxon>
        <taxon>Cupriavidus</taxon>
    </lineage>
</organism>
<dbReference type="Pfam" id="PF01740">
    <property type="entry name" value="STAS"/>
    <property type="match status" value="1"/>
</dbReference>
<evidence type="ECO:0000256" key="3">
    <source>
        <dbReference type="ARBA" id="ARBA00022989"/>
    </source>
</evidence>
<feature type="transmembrane region" description="Helical" evidence="5">
    <location>
        <begin position="133"/>
        <end position="151"/>
    </location>
</feature>
<dbReference type="InterPro" id="IPR011547">
    <property type="entry name" value="SLC26A/SulP_dom"/>
</dbReference>
<reference evidence="7 8" key="1">
    <citation type="submission" date="2019-05" db="EMBL/GenBank/DDBJ databases">
        <title>Whole genome sequence analysis of Cupriavidus campinensis S14E4C strain.</title>
        <authorList>
            <person name="Abbaszade G."/>
            <person name="Szabo A."/>
            <person name="Toumi M."/>
            <person name="Toth E."/>
        </authorList>
    </citation>
    <scope>NUCLEOTIDE SEQUENCE [LARGE SCALE GENOMIC DNA]</scope>
    <source>
        <strain evidence="7 8">S14E4C</strain>
    </source>
</reference>
<dbReference type="PROSITE" id="PS50801">
    <property type="entry name" value="STAS"/>
    <property type="match status" value="1"/>
</dbReference>
<evidence type="ECO:0000256" key="1">
    <source>
        <dbReference type="ARBA" id="ARBA00004141"/>
    </source>
</evidence>
<proteinExistence type="predicted"/>
<protein>
    <submittedName>
        <fullName evidence="7">SulP family inorganic anion transporter</fullName>
    </submittedName>
</protein>
<comment type="caution">
    <text evidence="7">The sequence shown here is derived from an EMBL/GenBank/DDBJ whole genome shotgun (WGS) entry which is preliminary data.</text>
</comment>
<keyword evidence="2 5" id="KW-0812">Transmembrane</keyword>
<dbReference type="Proteomes" id="UP000318943">
    <property type="component" value="Unassembled WGS sequence"/>
</dbReference>
<dbReference type="PANTHER" id="PTHR11814">
    <property type="entry name" value="SULFATE TRANSPORTER"/>
    <property type="match status" value="1"/>
</dbReference>
<evidence type="ECO:0000256" key="2">
    <source>
        <dbReference type="ARBA" id="ARBA00022692"/>
    </source>
</evidence>
<sequence>MIANLGRWVPAWVQGVTVGTARADLLAGLLGAVLALPQGVAFATLAGLPPQYGIYSAVVPCVVAALFGSSRHVVSGPTNANSLALFAMISPLAVAGSPEYVGLALGVTVLVGALQLGIGLFRLGSLANFISPSVLLGFTCGAAMLIALFALKDIFGLQLPPGTSAFGVLRFLATHVDTINWSASIVAGGTLLATLLVKRLMPRMPFMLLGLMTGFGVAFLLNHSPASWSQHVGVVGPIPSAIPPFRVPQLSWQALPDLLGLASALTIVAIGQSISIAKAVALRSGQQIDSNREIIGQGLSNIVGGFFSSYVSCGSLNRSMPNYEAGAKTPLACVFAAILLVALVSVSAAVLEQIPLAAIGAMLLLVAWSLFDVARLRQISRLSRIEFGIAIATLLATLLLRLEVAVLLGTALSLGAYLYQTSRPAVRDLLPDAESGARHFRPTDELPDTALQCPQLRLVRIEGALFFGAVPHVKQKLQKDEAPQRRHVLAMVKSMNFVDLAAAEMWDKELTDLRAAGGDLYFHRPRRQVMETWMRSGFLARLGRQNVFATKHDALQHIVPRLNPDICATCKARVFKECSGAPAPRETRQTGEASSA</sequence>
<dbReference type="InterPro" id="IPR036513">
    <property type="entry name" value="STAS_dom_sf"/>
</dbReference>
<feature type="transmembrane region" description="Helical" evidence="5">
    <location>
        <begin position="25"/>
        <end position="46"/>
    </location>
</feature>
<gene>
    <name evidence="7" type="ORF">FGG12_13535</name>
</gene>
<dbReference type="SUPFAM" id="SSF52091">
    <property type="entry name" value="SpoIIaa-like"/>
    <property type="match status" value="1"/>
</dbReference>